<reference evidence="2 3" key="1">
    <citation type="submission" date="2014-02" db="EMBL/GenBank/DDBJ databases">
        <authorList>
            <person name="Sears C."/>
            <person name="Carroll K."/>
            <person name="Sack B.R."/>
            <person name="Qadri F."/>
            <person name="Myers L.L."/>
            <person name="Chung G.-T."/>
            <person name="Escheverria P."/>
            <person name="Fraser C.M."/>
            <person name="Sadzewicz L."/>
            <person name="Shefchek K.A."/>
            <person name="Tallon L."/>
            <person name="Das S.P."/>
            <person name="Daugherty S."/>
            <person name="Mongodin E.F."/>
        </authorList>
    </citation>
    <scope>NUCLEOTIDE SEQUENCE [LARGE SCALE GENOMIC DNA]</scope>
    <source>
        <strain evidence="3">3998T(B)3</strain>
    </source>
</reference>
<evidence type="ECO:0000313" key="3">
    <source>
        <dbReference type="Proteomes" id="UP000020773"/>
    </source>
</evidence>
<protein>
    <submittedName>
        <fullName evidence="2">Putative membrane protein</fullName>
    </submittedName>
</protein>
<evidence type="ECO:0000313" key="2">
    <source>
        <dbReference type="EMBL" id="EXY91544.1"/>
    </source>
</evidence>
<dbReference type="Proteomes" id="UP000020773">
    <property type="component" value="Unassembled WGS sequence"/>
</dbReference>
<sequence>MKGGDRFLERMTVIVTMIFTIFMIIRIGYLRIGLLTLVMCA</sequence>
<dbReference type="EMBL" id="JGDB01000044">
    <property type="protein sequence ID" value="EXY91544.1"/>
    <property type="molecule type" value="Genomic_DNA"/>
</dbReference>
<feature type="transmembrane region" description="Helical" evidence="1">
    <location>
        <begin position="12"/>
        <end position="29"/>
    </location>
</feature>
<name>A0A015U432_BACFG</name>
<dbReference type="AlphaFoldDB" id="A0A015U432"/>
<keyword evidence="1" id="KW-0812">Transmembrane</keyword>
<keyword evidence="1" id="KW-1133">Transmembrane helix</keyword>
<keyword evidence="1" id="KW-0472">Membrane</keyword>
<comment type="caution">
    <text evidence="2">The sequence shown here is derived from an EMBL/GenBank/DDBJ whole genome shotgun (WGS) entry which is preliminary data.</text>
</comment>
<proteinExistence type="predicted"/>
<gene>
    <name evidence="2" type="ORF">M125_1738</name>
</gene>
<organism evidence="2 3">
    <name type="scientific">Bacteroides fragilis str. 3998T(B)3</name>
    <dbReference type="NCBI Taxonomy" id="1339316"/>
    <lineage>
        <taxon>Bacteria</taxon>
        <taxon>Pseudomonadati</taxon>
        <taxon>Bacteroidota</taxon>
        <taxon>Bacteroidia</taxon>
        <taxon>Bacteroidales</taxon>
        <taxon>Bacteroidaceae</taxon>
        <taxon>Bacteroides</taxon>
    </lineage>
</organism>
<accession>A0A015U432</accession>
<evidence type="ECO:0000256" key="1">
    <source>
        <dbReference type="SAM" id="Phobius"/>
    </source>
</evidence>